<dbReference type="Gene3D" id="2.170.270.10">
    <property type="entry name" value="SET domain"/>
    <property type="match status" value="1"/>
</dbReference>
<evidence type="ECO:0000259" key="2">
    <source>
        <dbReference type="PROSITE" id="PS50280"/>
    </source>
</evidence>
<gene>
    <name evidence="3" type="ORF">BU24DRAFT_210724</name>
</gene>
<dbReference type="SUPFAM" id="SSF82199">
    <property type="entry name" value="SET domain"/>
    <property type="match status" value="1"/>
</dbReference>
<name>A0A6A5XMQ1_9PLEO</name>
<dbReference type="PANTHER" id="PTHR47332:SF4">
    <property type="entry name" value="SET DOMAIN-CONTAINING PROTEIN 5"/>
    <property type="match status" value="1"/>
</dbReference>
<protein>
    <submittedName>
        <fullName evidence="3">SET domain-containing protein</fullName>
    </submittedName>
</protein>
<accession>A0A6A5XMQ1</accession>
<dbReference type="OrthoDB" id="265717at2759"/>
<dbReference type="PANTHER" id="PTHR47332">
    <property type="entry name" value="SET DOMAIN-CONTAINING PROTEIN 5"/>
    <property type="match status" value="1"/>
</dbReference>
<dbReference type="InterPro" id="IPR046341">
    <property type="entry name" value="SET_dom_sf"/>
</dbReference>
<feature type="chain" id="PRO_5025475048" evidence="1">
    <location>
        <begin position="21"/>
        <end position="362"/>
    </location>
</feature>
<evidence type="ECO:0000256" key="1">
    <source>
        <dbReference type="SAM" id="SignalP"/>
    </source>
</evidence>
<reference evidence="3" key="1">
    <citation type="journal article" date="2020" name="Stud. Mycol.">
        <title>101 Dothideomycetes genomes: a test case for predicting lifestyles and emergence of pathogens.</title>
        <authorList>
            <person name="Haridas S."/>
            <person name="Albert R."/>
            <person name="Binder M."/>
            <person name="Bloem J."/>
            <person name="Labutti K."/>
            <person name="Salamov A."/>
            <person name="Andreopoulos B."/>
            <person name="Baker S."/>
            <person name="Barry K."/>
            <person name="Bills G."/>
            <person name="Bluhm B."/>
            <person name="Cannon C."/>
            <person name="Castanera R."/>
            <person name="Culley D."/>
            <person name="Daum C."/>
            <person name="Ezra D."/>
            <person name="Gonzalez J."/>
            <person name="Henrissat B."/>
            <person name="Kuo A."/>
            <person name="Liang C."/>
            <person name="Lipzen A."/>
            <person name="Lutzoni F."/>
            <person name="Magnuson J."/>
            <person name="Mondo S."/>
            <person name="Nolan M."/>
            <person name="Ohm R."/>
            <person name="Pangilinan J."/>
            <person name="Park H.-J."/>
            <person name="Ramirez L."/>
            <person name="Alfaro M."/>
            <person name="Sun H."/>
            <person name="Tritt A."/>
            <person name="Yoshinaga Y."/>
            <person name="Zwiers L.-H."/>
            <person name="Turgeon B."/>
            <person name="Goodwin S."/>
            <person name="Spatafora J."/>
            <person name="Crous P."/>
            <person name="Grigoriev I."/>
        </authorList>
    </citation>
    <scope>NUCLEOTIDE SEQUENCE</scope>
    <source>
        <strain evidence="3">CBS 175.79</strain>
    </source>
</reference>
<feature type="domain" description="SET" evidence="2">
    <location>
        <begin position="39"/>
        <end position="201"/>
    </location>
</feature>
<organism evidence="3 4">
    <name type="scientific">Aaosphaeria arxii CBS 175.79</name>
    <dbReference type="NCBI Taxonomy" id="1450172"/>
    <lineage>
        <taxon>Eukaryota</taxon>
        <taxon>Fungi</taxon>
        <taxon>Dikarya</taxon>
        <taxon>Ascomycota</taxon>
        <taxon>Pezizomycotina</taxon>
        <taxon>Dothideomycetes</taxon>
        <taxon>Pleosporomycetidae</taxon>
        <taxon>Pleosporales</taxon>
        <taxon>Pleosporales incertae sedis</taxon>
        <taxon>Aaosphaeria</taxon>
    </lineage>
</organism>
<dbReference type="SMART" id="SM00317">
    <property type="entry name" value="SET"/>
    <property type="match status" value="1"/>
</dbReference>
<proteinExistence type="predicted"/>
<feature type="signal peptide" evidence="1">
    <location>
        <begin position="1"/>
        <end position="20"/>
    </location>
</feature>
<dbReference type="InterPro" id="IPR001214">
    <property type="entry name" value="SET_dom"/>
</dbReference>
<evidence type="ECO:0000313" key="4">
    <source>
        <dbReference type="Proteomes" id="UP000799778"/>
    </source>
</evidence>
<dbReference type="Pfam" id="PF00856">
    <property type="entry name" value="SET"/>
    <property type="match status" value="1"/>
</dbReference>
<dbReference type="Proteomes" id="UP000799778">
    <property type="component" value="Unassembled WGS sequence"/>
</dbReference>
<keyword evidence="4" id="KW-1185">Reference proteome</keyword>
<keyword evidence="1" id="KW-0732">Signal</keyword>
<dbReference type="RefSeq" id="XP_033382466.1">
    <property type="nucleotide sequence ID" value="XM_033521933.1"/>
</dbReference>
<dbReference type="EMBL" id="ML978070">
    <property type="protein sequence ID" value="KAF2014127.1"/>
    <property type="molecule type" value="Genomic_DNA"/>
</dbReference>
<dbReference type="GeneID" id="54279330"/>
<dbReference type="CDD" id="cd20071">
    <property type="entry name" value="SET_SMYD"/>
    <property type="match status" value="1"/>
</dbReference>
<dbReference type="AlphaFoldDB" id="A0A6A5XMQ1"/>
<dbReference type="InterPro" id="IPR053185">
    <property type="entry name" value="SET_domain_protein"/>
</dbReference>
<dbReference type="PROSITE" id="PS50280">
    <property type="entry name" value="SET"/>
    <property type="match status" value="1"/>
</dbReference>
<sequence length="362" mass="41005">MWLPLSTSLSWSLLVATTHASFISCDRSEASLHIFDVPSWLSLNFSCLGSPLPYTILPAPGKGLGVFAPRSLIPGDIIMREPPILVINPPPMQAGKGYPRSEIDSRVRIAFEALSSSEQDEVLSLTYYNPPSQKVVDPLNSIFRSNAYNTGSRVGLFPKIARINHSCRPNTSYYWNERLGKRMVYATRHIEEGEELSVSYIPLLLAHADRQKRLDAYGFTCTCEACSATKHKKTSDQRRTRIGQLFPDLTARLTLEVPTSVAANKSAHRMAEQSIELMQLVEEEQLADYYAQVYRSVAVSLARLQQWDSASIWSSKSYDIFKMADEQSRETKEMEKLTRIFVANWNEDVDKQTEQRQSQRGR</sequence>
<evidence type="ECO:0000313" key="3">
    <source>
        <dbReference type="EMBL" id="KAF2014127.1"/>
    </source>
</evidence>